<organism evidence="2 3">
    <name type="scientific">Aerophobetes bacterium</name>
    <dbReference type="NCBI Taxonomy" id="2030807"/>
    <lineage>
        <taxon>Bacteria</taxon>
        <taxon>Candidatus Aerophobota</taxon>
    </lineage>
</organism>
<dbReference type="EMBL" id="QMQB01000081">
    <property type="protein sequence ID" value="RLE13573.1"/>
    <property type="molecule type" value="Genomic_DNA"/>
</dbReference>
<dbReference type="EMBL" id="DRBC01000333">
    <property type="protein sequence ID" value="HDN85183.1"/>
    <property type="molecule type" value="Genomic_DNA"/>
</dbReference>
<dbReference type="InterPro" id="IPR038062">
    <property type="entry name" value="ScdA-like_N_sf"/>
</dbReference>
<reference evidence="1" key="2">
    <citation type="journal article" date="2020" name="mSystems">
        <title>Genome- and Community-Level Interaction Insights into Carbon Utilization and Element Cycling Functions of Hydrothermarchaeota in Hydrothermal Sediment.</title>
        <authorList>
            <person name="Zhou Z."/>
            <person name="Liu Y."/>
            <person name="Xu W."/>
            <person name="Pan J."/>
            <person name="Luo Z.H."/>
            <person name="Li M."/>
        </authorList>
    </citation>
    <scope>NUCLEOTIDE SEQUENCE [LARGE SCALE GENOMIC DNA]</scope>
    <source>
        <strain evidence="1">HyVt-219</strain>
    </source>
</reference>
<accession>A0A662DH08</accession>
<reference evidence="2 3" key="1">
    <citation type="submission" date="2018-06" db="EMBL/GenBank/DDBJ databases">
        <title>Extensive metabolic versatility and redundancy in microbially diverse, dynamic hydrothermal sediments.</title>
        <authorList>
            <person name="Dombrowski N."/>
            <person name="Teske A."/>
            <person name="Baker B.J."/>
        </authorList>
    </citation>
    <scope>NUCLEOTIDE SEQUENCE [LARGE SCALE GENOMIC DNA]</scope>
    <source>
        <strain evidence="2">B19_G9</strain>
    </source>
</reference>
<dbReference type="AlphaFoldDB" id="A0A662DH08"/>
<evidence type="ECO:0000313" key="3">
    <source>
        <dbReference type="Proteomes" id="UP000267654"/>
    </source>
</evidence>
<dbReference type="Proteomes" id="UP000267654">
    <property type="component" value="Unassembled WGS sequence"/>
</dbReference>
<dbReference type="Proteomes" id="UP000885660">
    <property type="component" value="Unassembled WGS sequence"/>
</dbReference>
<name>A0A662DH08_UNCAE</name>
<protein>
    <recommendedName>
        <fullName evidence="4">DUF1858 domain-containing protein</fullName>
    </recommendedName>
</protein>
<gene>
    <name evidence="2" type="ORF">DRI96_02770</name>
    <name evidence="1" type="ORF">ENG47_05470</name>
</gene>
<dbReference type="SUPFAM" id="SSF140683">
    <property type="entry name" value="SP0561-like"/>
    <property type="match status" value="1"/>
</dbReference>
<sequence length="70" mass="8030">MRFTKSTTVAQILKHPKGRKILAKYHLPCLHCPMAAYEVGKLKIGEVARMYRINIQGLLTELNYSPETQE</sequence>
<proteinExistence type="predicted"/>
<evidence type="ECO:0000313" key="2">
    <source>
        <dbReference type="EMBL" id="RLE13573.1"/>
    </source>
</evidence>
<comment type="caution">
    <text evidence="2">The sequence shown here is derived from an EMBL/GenBank/DDBJ whole genome shotgun (WGS) entry which is preliminary data.</text>
</comment>
<evidence type="ECO:0008006" key="4">
    <source>
        <dbReference type="Google" id="ProtNLM"/>
    </source>
</evidence>
<dbReference type="Gene3D" id="1.10.3910.10">
    <property type="entry name" value="SP0561-like"/>
    <property type="match status" value="1"/>
</dbReference>
<evidence type="ECO:0000313" key="1">
    <source>
        <dbReference type="EMBL" id="HDN85183.1"/>
    </source>
</evidence>